<protein>
    <submittedName>
        <fullName evidence="8">Helicase domain protein</fullName>
    </submittedName>
</protein>
<evidence type="ECO:0000256" key="2">
    <source>
        <dbReference type="ARBA" id="ARBA00022801"/>
    </source>
</evidence>
<dbReference type="SMART" id="SM00490">
    <property type="entry name" value="HELICc"/>
    <property type="match status" value="1"/>
</dbReference>
<feature type="coiled-coil region" evidence="5">
    <location>
        <begin position="923"/>
        <end position="954"/>
    </location>
</feature>
<dbReference type="Gene3D" id="3.40.50.10810">
    <property type="entry name" value="Tandem AAA-ATPase domain"/>
    <property type="match status" value="1"/>
</dbReference>
<keyword evidence="9" id="KW-1185">Reference proteome</keyword>
<keyword evidence="5" id="KW-0175">Coiled coil</keyword>
<keyword evidence="2" id="KW-0378">Hydrolase</keyword>
<keyword evidence="3 8" id="KW-0347">Helicase</keyword>
<dbReference type="AlphaFoldDB" id="A0A7U4QK44"/>
<dbReference type="Proteomes" id="UP000070560">
    <property type="component" value="Chromosome"/>
</dbReference>
<dbReference type="KEGG" id="daw:HS1_001026"/>
<accession>A0A7U4QK44</accession>
<gene>
    <name evidence="8" type="ORF">HS1_001026</name>
</gene>
<dbReference type="CDD" id="cd18793">
    <property type="entry name" value="SF2_C_SNF"/>
    <property type="match status" value="1"/>
</dbReference>
<dbReference type="InterPro" id="IPR000330">
    <property type="entry name" value="SNF2_N"/>
</dbReference>
<evidence type="ECO:0000259" key="7">
    <source>
        <dbReference type="PROSITE" id="PS51194"/>
    </source>
</evidence>
<keyword evidence="1" id="KW-0547">Nucleotide-binding</keyword>
<dbReference type="InterPro" id="IPR014001">
    <property type="entry name" value="Helicase_ATP-bd"/>
</dbReference>
<dbReference type="Pfam" id="PF00176">
    <property type="entry name" value="SNF2-rel_dom"/>
    <property type="match status" value="1"/>
</dbReference>
<evidence type="ECO:0000256" key="1">
    <source>
        <dbReference type="ARBA" id="ARBA00022741"/>
    </source>
</evidence>
<dbReference type="GO" id="GO:0005524">
    <property type="term" value="F:ATP binding"/>
    <property type="evidence" value="ECO:0007669"/>
    <property type="project" value="UniProtKB-KW"/>
</dbReference>
<dbReference type="GO" id="GO:0004386">
    <property type="term" value="F:helicase activity"/>
    <property type="evidence" value="ECO:0007669"/>
    <property type="project" value="UniProtKB-KW"/>
</dbReference>
<dbReference type="Pfam" id="PF00271">
    <property type="entry name" value="Helicase_C"/>
    <property type="match status" value="1"/>
</dbReference>
<dbReference type="InterPro" id="IPR038718">
    <property type="entry name" value="SNF2-like_sf"/>
</dbReference>
<evidence type="ECO:0000256" key="3">
    <source>
        <dbReference type="ARBA" id="ARBA00022806"/>
    </source>
</evidence>
<dbReference type="InterPro" id="IPR027417">
    <property type="entry name" value="P-loop_NTPase"/>
</dbReference>
<dbReference type="GO" id="GO:0016787">
    <property type="term" value="F:hydrolase activity"/>
    <property type="evidence" value="ECO:0007669"/>
    <property type="project" value="UniProtKB-KW"/>
</dbReference>
<dbReference type="PROSITE" id="PS51194">
    <property type="entry name" value="HELICASE_CTER"/>
    <property type="match status" value="1"/>
</dbReference>
<reference evidence="8 9" key="1">
    <citation type="submission" date="2015-10" db="EMBL/GenBank/DDBJ databases">
        <title>Candidatus Desulfofervidus auxilii, a hydrogenotrophic sulfate-reducing bacterium involved in the thermophilic anaerobic oxidation of methane.</title>
        <authorList>
            <person name="Krukenberg V."/>
            <person name="Richter M."/>
            <person name="Wegener G."/>
        </authorList>
    </citation>
    <scope>NUCLEOTIDE SEQUENCE [LARGE SCALE GENOMIC DNA]</scope>
    <source>
        <strain evidence="8 9">HS1</strain>
    </source>
</reference>
<evidence type="ECO:0000259" key="6">
    <source>
        <dbReference type="PROSITE" id="PS51192"/>
    </source>
</evidence>
<dbReference type="SMART" id="SM00487">
    <property type="entry name" value="DEXDc"/>
    <property type="match status" value="1"/>
</dbReference>
<dbReference type="SUPFAM" id="SSF52540">
    <property type="entry name" value="P-loop containing nucleoside triphosphate hydrolases"/>
    <property type="match status" value="2"/>
</dbReference>
<dbReference type="PANTHER" id="PTHR45766">
    <property type="entry name" value="DNA ANNEALING HELICASE AND ENDONUCLEASE ZRANB3 FAMILY MEMBER"/>
    <property type="match status" value="1"/>
</dbReference>
<dbReference type="InterPro" id="IPR057342">
    <property type="entry name" value="DEXDc_RapA"/>
</dbReference>
<keyword evidence="4" id="KW-0067">ATP-binding</keyword>
<dbReference type="CDD" id="cd18011">
    <property type="entry name" value="DEXDc_RapA"/>
    <property type="match status" value="1"/>
</dbReference>
<evidence type="ECO:0000256" key="4">
    <source>
        <dbReference type="ARBA" id="ARBA00022840"/>
    </source>
</evidence>
<dbReference type="EMBL" id="CP013015">
    <property type="protein sequence ID" value="AMM40830.1"/>
    <property type="molecule type" value="Genomic_DNA"/>
</dbReference>
<evidence type="ECO:0000256" key="5">
    <source>
        <dbReference type="SAM" id="Coils"/>
    </source>
</evidence>
<dbReference type="Gene3D" id="3.40.50.300">
    <property type="entry name" value="P-loop containing nucleotide triphosphate hydrolases"/>
    <property type="match status" value="1"/>
</dbReference>
<dbReference type="PROSITE" id="PS51192">
    <property type="entry name" value="HELICASE_ATP_BIND_1"/>
    <property type="match status" value="1"/>
</dbReference>
<name>A0A7U4QK44_DESA2</name>
<dbReference type="PANTHER" id="PTHR45766:SF6">
    <property type="entry name" value="SWI_SNF-RELATED MATRIX-ASSOCIATED ACTIN-DEPENDENT REGULATOR OF CHROMATIN SUBFAMILY A-LIKE PROTEIN 1"/>
    <property type="match status" value="1"/>
</dbReference>
<organism evidence="8 9">
    <name type="scientific">Desulfofervidus auxilii</name>
    <dbReference type="NCBI Taxonomy" id="1621989"/>
    <lineage>
        <taxon>Bacteria</taxon>
        <taxon>Pseudomonadati</taxon>
        <taxon>Thermodesulfobacteriota</taxon>
        <taxon>Candidatus Desulfofervidia</taxon>
        <taxon>Candidatus Desulfofervidales</taxon>
        <taxon>Candidatus Desulfofervidaceae</taxon>
        <taxon>Candidatus Desulfofervidus</taxon>
    </lineage>
</organism>
<feature type="domain" description="Helicase ATP-binding" evidence="6">
    <location>
        <begin position="110"/>
        <end position="286"/>
    </location>
</feature>
<feature type="domain" description="Helicase C-terminal" evidence="7">
    <location>
        <begin position="465"/>
        <end position="620"/>
    </location>
</feature>
<evidence type="ECO:0000313" key="8">
    <source>
        <dbReference type="EMBL" id="AMM40830.1"/>
    </source>
</evidence>
<dbReference type="InterPro" id="IPR001650">
    <property type="entry name" value="Helicase_C-like"/>
</dbReference>
<proteinExistence type="predicted"/>
<dbReference type="InterPro" id="IPR049730">
    <property type="entry name" value="SNF2/RAD54-like_C"/>
</dbReference>
<evidence type="ECO:0000313" key="9">
    <source>
        <dbReference type="Proteomes" id="UP000070560"/>
    </source>
</evidence>
<sequence length="969" mass="111894">MVAELTIGDKVRVGNKMGEIIKLDQRGKFTVVKVAFAEGPAKDFVSPPTKIEKIFSPLEKLQNAVFELPIYFDLHFEATRLSLAYTYDHLLSLSFTRTNLEPYQVGAVYKILNAYKHRILLADDVGLGKTIETGMVLKEISLRGRAKRVLIIVPAPLRFQWQRELRERFDENFAIYDSSYVNALKNSLPKDANVWEAHSKIITSLDYVKKEEVLAELIRTTWDVIIFDEAHKLSAKRSGNKIERSQRYRLAQALYDKTEGLILLSATPHKGDRFSFYALLTLIDPYIFENEAKIVSSKLSSIMIRRGKAGIIDANGRPVFRLREVFTTPISYTKEERRLYEAVTAYVQTFYNLANAQNNKAVGFAMVLLQKRMVSSIAAIRSSLKNRLAKLVKGAISLPKEEEIRLRDYFEDPDSLDDFEKERLERRLEILTLPTTPEGLKKEIFFLKSLIKLSEEITIDSKGKSLIDFVDGIINKDPREKILIFTEYRDTLNYIVNILQEHGYNPLVIHGGMSMEERREAERHFSSPAFNIMTATDAAGEGINLQFCHIMVNYDLPWNPNRIDQRIGRLHRYGQKRDVKVHNLFVTDTREGQILARLMQKVSIIEKDLGGKVSEIVGLILEDFNLQELIMKSLAENRPVEATIKDLERAINERKMAYQTIEKAFLMDLKKFDLEETLKVIEKSRKKATTEKEIERFVRAFFELFNGKIEPTRKKFVYRLIPPKEVLREGIKKRYDAVVFSKEIAKKLGNEVEFIAFGHPLLEEIIDYCLDRDYLFGGRATVKYSDKTEQPGILFNFLLAFDDATGKTINEDVFPVFVTLNGDCKPVSPRSIASFSRDQIEKFPNNFDDIKPRIPYLYEKAYNIALEEAKRLCSLAQRKKDREISIKKEDAKRYFGTKIKEEEKRLKDFKSRLFLGEDMAIAIKASEKRLNDLKATFEKTLERLEEEELVIERNPNLFSTAIIIPRNSS</sequence>